<organism evidence="1 2">
    <name type="scientific">Ditylenchus destructor</name>
    <dbReference type="NCBI Taxonomy" id="166010"/>
    <lineage>
        <taxon>Eukaryota</taxon>
        <taxon>Metazoa</taxon>
        <taxon>Ecdysozoa</taxon>
        <taxon>Nematoda</taxon>
        <taxon>Chromadorea</taxon>
        <taxon>Rhabditida</taxon>
        <taxon>Tylenchina</taxon>
        <taxon>Tylenchomorpha</taxon>
        <taxon>Sphaerularioidea</taxon>
        <taxon>Anguinidae</taxon>
        <taxon>Anguininae</taxon>
        <taxon>Ditylenchus</taxon>
    </lineage>
</organism>
<proteinExistence type="predicted"/>
<dbReference type="Proteomes" id="UP001201812">
    <property type="component" value="Unassembled WGS sequence"/>
</dbReference>
<protein>
    <submittedName>
        <fullName evidence="1">Dynein Heavy Chain</fullName>
    </submittedName>
</protein>
<reference evidence="1" key="1">
    <citation type="submission" date="2022-01" db="EMBL/GenBank/DDBJ databases">
        <title>Genome Sequence Resource for Two Populations of Ditylenchus destructor, the Migratory Endoparasitic Phytonematode.</title>
        <authorList>
            <person name="Zhang H."/>
            <person name="Lin R."/>
            <person name="Xie B."/>
        </authorList>
    </citation>
    <scope>NUCLEOTIDE SEQUENCE</scope>
    <source>
        <strain evidence="1">BazhouSP</strain>
    </source>
</reference>
<sequence length="718" mass="83945">MKISSQSRFVAETWYYSTVQLDFVVVYQTFGQFVRVDDDGSLVLPTILPPIHGNNKHNNSSSNGFSMDSFNLFGKAIQNRTAMVSTPEKDRRHKREKLTELEKKHLPDADIILDWDLVDVDHLHVDKVPDGVLNEFPAWEYQISGIEKRAPELMLVENDDRSLKLMAELERHWLIWNSKFRLDFQDKGTQLVTANSHISFDQRPEWQLYPIVPEKAQSTHSNENGNEEVQALTDTRQHLNDTIRLHLSIVTDFWANAAPKLIHDWSKFFKSSQQIYLQDVHNEMLSFLHGALKVSKFDWPLQICAILLENSKYWIEWLVDDVKCNKFFDSIASLQSNLLCQVIYTNIEKLMHEMSQCKVTKLFCIKVPVHGRNFDQFAAWTIFQELVELGIDVLRCECRMYPNLFTGRTFSVSNAVIFEKFGMNAFDPFSKIADELVVVEGKLTQIPEAAEPIELFLEILGDLKELKKECLLIKTMWFSEPYEFDYSDVKEQMLNNISDAFDLLSNEITSHLYSFIRRIVDFYTQTTQKLYKKDQFAQMYNLMEVREKDLPHVQKMVKEFHAMFWKIADGFDFSEVLLHKYYQASRTPHRLNYLINLVWQRLQVDRKNIEKTVTEKSNVIYYEAEMLDRELKTAMKKYRSTHSTLEVKQLSQRFGDIAFKISRIAEDYPVVSNQLALLGLDPINIDVPMLKLRASTFASVSLVHREIIVCEETYMNGE</sequence>
<name>A0AAD4QU89_9BILA</name>
<comment type="caution">
    <text evidence="1">The sequence shown here is derived from an EMBL/GenBank/DDBJ whole genome shotgun (WGS) entry which is preliminary data.</text>
</comment>
<keyword evidence="2" id="KW-1185">Reference proteome</keyword>
<evidence type="ECO:0000313" key="1">
    <source>
        <dbReference type="EMBL" id="KAI1701473.1"/>
    </source>
</evidence>
<gene>
    <name evidence="1" type="ORF">DdX_16085</name>
</gene>
<dbReference type="EMBL" id="JAKKPZ010000118">
    <property type="protein sequence ID" value="KAI1701473.1"/>
    <property type="molecule type" value="Genomic_DNA"/>
</dbReference>
<dbReference type="AlphaFoldDB" id="A0AAD4QU89"/>
<accession>A0AAD4QU89</accession>
<evidence type="ECO:0000313" key="2">
    <source>
        <dbReference type="Proteomes" id="UP001201812"/>
    </source>
</evidence>